<dbReference type="InterPro" id="IPR036259">
    <property type="entry name" value="MFS_trans_sf"/>
</dbReference>
<dbReference type="STRING" id="540747.SAMN04488031_11386"/>
<feature type="transmembrane region" description="Helical" evidence="6">
    <location>
        <begin position="318"/>
        <end position="339"/>
    </location>
</feature>
<evidence type="ECO:0000256" key="6">
    <source>
        <dbReference type="SAM" id="Phobius"/>
    </source>
</evidence>
<feature type="transmembrane region" description="Helical" evidence="6">
    <location>
        <begin position="111"/>
        <end position="132"/>
    </location>
</feature>
<keyword evidence="5 6" id="KW-0472">Membrane</keyword>
<sequence>MSVSEHPQPEDAPIGRFEFVALMAMLVATVAFSIDAMLPALPRIGAELTPDAVNRAQLVVASFLLGMGAGTFFTGPLSDSYGRKPVILVGAAIYILGALTAMIAPSLELMVAARILQGVGAAAARIVALAIIRDLYSGREMARLISFVMMVFTLVPAVAPLAGSGVIALTGWRGIFGIFILFTICTTLWMFLRLKEPLPVQRRRPFRPGALWGAVKEVLSFRTVRLSIAVQILCFTTLFSSISSIQQIFGVTFDRAESFPYWFFVIALMAGTGSFVNAALVMRLGMRRLISFALVVQIGLTAVVLALFLIGLPPGIDFAVYVAWQTTVFFQAALTLGNLNALAMEPLGHVAGMAASVVASIGTVGSVILTVPVGLSFGGTPIPLFTGVLVCVVAGTLLMRRLQKIEHYDS</sequence>
<feature type="transmembrane region" description="Helical" evidence="6">
    <location>
        <begin position="20"/>
        <end position="41"/>
    </location>
</feature>
<dbReference type="InterPro" id="IPR005829">
    <property type="entry name" value="Sugar_transporter_CS"/>
</dbReference>
<dbReference type="Pfam" id="PF07690">
    <property type="entry name" value="MFS_1"/>
    <property type="match status" value="1"/>
</dbReference>
<keyword evidence="4 6" id="KW-1133">Transmembrane helix</keyword>
<reference evidence="9 11" key="2">
    <citation type="submission" date="2018-08" db="EMBL/GenBank/DDBJ databases">
        <title>Genetic Globetrotter - A new plasmid hitch-hiking vast phylogenetic and geographic distances.</title>
        <authorList>
            <person name="Vollmers J."/>
            <person name="Petersen J."/>
        </authorList>
    </citation>
    <scope>NUCLEOTIDE SEQUENCE [LARGE SCALE GENOMIC DNA]</scope>
    <source>
        <strain evidence="9 11">DSM 26383</strain>
    </source>
</reference>
<dbReference type="Proteomes" id="UP000325785">
    <property type="component" value="Chromosome"/>
</dbReference>
<dbReference type="GO" id="GO:0140115">
    <property type="term" value="P:export across plasma membrane"/>
    <property type="evidence" value="ECO:0007669"/>
    <property type="project" value="UniProtKB-ARBA"/>
</dbReference>
<dbReference type="PATRIC" id="fig|540747.5.peg.1930"/>
<evidence type="ECO:0000313" key="11">
    <source>
        <dbReference type="Proteomes" id="UP000325785"/>
    </source>
</evidence>
<keyword evidence="10" id="KW-1185">Reference proteome</keyword>
<evidence type="ECO:0000256" key="4">
    <source>
        <dbReference type="ARBA" id="ARBA00022989"/>
    </source>
</evidence>
<evidence type="ECO:0000313" key="9">
    <source>
        <dbReference type="EMBL" id="QEW28012.1"/>
    </source>
</evidence>
<organism evidence="8 10">
    <name type="scientific">Roseovarius indicus</name>
    <dbReference type="NCBI Taxonomy" id="540747"/>
    <lineage>
        <taxon>Bacteria</taxon>
        <taxon>Pseudomonadati</taxon>
        <taxon>Pseudomonadota</taxon>
        <taxon>Alphaproteobacteria</taxon>
        <taxon>Rhodobacterales</taxon>
        <taxon>Roseobacteraceae</taxon>
        <taxon>Roseovarius</taxon>
    </lineage>
</organism>
<dbReference type="SUPFAM" id="SSF103473">
    <property type="entry name" value="MFS general substrate transporter"/>
    <property type="match status" value="1"/>
</dbReference>
<dbReference type="CDD" id="cd17320">
    <property type="entry name" value="MFS_MdfA_MDR_like"/>
    <property type="match status" value="1"/>
</dbReference>
<dbReference type="AlphaFoldDB" id="A0A0T5P4C5"/>
<reference evidence="8 10" key="1">
    <citation type="submission" date="2015-04" db="EMBL/GenBank/DDBJ databases">
        <title>The draft genome sequence of Roseovarius indicus B108T.</title>
        <authorList>
            <person name="Li G."/>
            <person name="Lai Q."/>
            <person name="Shao Z."/>
            <person name="Yan P."/>
        </authorList>
    </citation>
    <scope>NUCLEOTIDE SEQUENCE [LARGE SCALE GENOMIC DNA]</scope>
    <source>
        <strain evidence="8 10">B108</strain>
    </source>
</reference>
<dbReference type="GO" id="GO:0042908">
    <property type="term" value="P:xenobiotic transport"/>
    <property type="evidence" value="ECO:0007669"/>
    <property type="project" value="UniProtKB-ARBA"/>
</dbReference>
<accession>A0A0T5P4C5</accession>
<feature type="transmembrane region" description="Helical" evidence="6">
    <location>
        <begin position="261"/>
        <end position="282"/>
    </location>
</feature>
<feature type="transmembrane region" description="Helical" evidence="6">
    <location>
        <begin position="144"/>
        <end position="169"/>
    </location>
</feature>
<dbReference type="Gene3D" id="1.20.1720.10">
    <property type="entry name" value="Multidrug resistance protein D"/>
    <property type="match status" value="1"/>
</dbReference>
<feature type="transmembrane region" description="Helical" evidence="6">
    <location>
        <begin position="381"/>
        <end position="399"/>
    </location>
</feature>
<dbReference type="EMBL" id="LAXI01000017">
    <property type="protein sequence ID" value="KRS16010.1"/>
    <property type="molecule type" value="Genomic_DNA"/>
</dbReference>
<dbReference type="OrthoDB" id="9800416at2"/>
<feature type="transmembrane region" description="Helical" evidence="6">
    <location>
        <begin position="86"/>
        <end position="105"/>
    </location>
</feature>
<dbReference type="PROSITE" id="PS00216">
    <property type="entry name" value="SUGAR_TRANSPORT_1"/>
    <property type="match status" value="1"/>
</dbReference>
<feature type="transmembrane region" description="Helical" evidence="6">
    <location>
        <begin position="289"/>
        <end position="312"/>
    </location>
</feature>
<dbReference type="PANTHER" id="PTHR23502">
    <property type="entry name" value="MAJOR FACILITATOR SUPERFAMILY"/>
    <property type="match status" value="1"/>
</dbReference>
<feature type="transmembrane region" description="Helical" evidence="6">
    <location>
        <begin position="175"/>
        <end position="194"/>
    </location>
</feature>
<name>A0A0T5P4C5_9RHOB</name>
<protein>
    <submittedName>
        <fullName evidence="8">Multidrug MFS transporter</fullName>
    </submittedName>
    <submittedName>
        <fullName evidence="9">Sulfonamide resistance protein</fullName>
    </submittedName>
</protein>
<feature type="transmembrane region" description="Helical" evidence="6">
    <location>
        <begin position="351"/>
        <end position="375"/>
    </location>
</feature>
<evidence type="ECO:0000313" key="10">
    <source>
        <dbReference type="Proteomes" id="UP000051401"/>
    </source>
</evidence>
<feature type="domain" description="Major facilitator superfamily (MFS) profile" evidence="7">
    <location>
        <begin position="19"/>
        <end position="406"/>
    </location>
</feature>
<dbReference type="InterPro" id="IPR011701">
    <property type="entry name" value="MFS"/>
</dbReference>
<dbReference type="RefSeq" id="WP_057819165.1">
    <property type="nucleotide sequence ID" value="NZ_CAXRJZ010000026.1"/>
</dbReference>
<feature type="transmembrane region" description="Helical" evidence="6">
    <location>
        <begin position="226"/>
        <end position="249"/>
    </location>
</feature>
<keyword evidence="3 6" id="KW-0812">Transmembrane</keyword>
<dbReference type="GO" id="GO:0005886">
    <property type="term" value="C:plasma membrane"/>
    <property type="evidence" value="ECO:0007669"/>
    <property type="project" value="TreeGrafter"/>
</dbReference>
<evidence type="ECO:0000259" key="7">
    <source>
        <dbReference type="PROSITE" id="PS50850"/>
    </source>
</evidence>
<evidence type="ECO:0000256" key="3">
    <source>
        <dbReference type="ARBA" id="ARBA00022692"/>
    </source>
</evidence>
<keyword evidence="2" id="KW-0813">Transport</keyword>
<comment type="subcellular location">
    <subcellularLocation>
        <location evidence="1">Membrane</location>
        <topology evidence="1">Multi-pass membrane protein</topology>
    </subcellularLocation>
</comment>
<dbReference type="GO" id="GO:0022857">
    <property type="term" value="F:transmembrane transporter activity"/>
    <property type="evidence" value="ECO:0007669"/>
    <property type="project" value="InterPro"/>
</dbReference>
<dbReference type="Proteomes" id="UP000051401">
    <property type="component" value="Unassembled WGS sequence"/>
</dbReference>
<dbReference type="EMBL" id="CP031598">
    <property type="protein sequence ID" value="QEW28012.1"/>
    <property type="molecule type" value="Genomic_DNA"/>
</dbReference>
<dbReference type="PANTHER" id="PTHR23502:SF132">
    <property type="entry name" value="POLYAMINE TRANSPORTER 2-RELATED"/>
    <property type="match status" value="1"/>
</dbReference>
<dbReference type="PROSITE" id="PS50850">
    <property type="entry name" value="MFS"/>
    <property type="match status" value="1"/>
</dbReference>
<gene>
    <name evidence="9" type="primary">bcr_3</name>
    <name evidence="9" type="ORF">RIdsm_03837</name>
    <name evidence="8" type="ORF">XM52_20830</name>
</gene>
<dbReference type="KEGG" id="rid:RIdsm_03837"/>
<evidence type="ECO:0000256" key="5">
    <source>
        <dbReference type="ARBA" id="ARBA00023136"/>
    </source>
</evidence>
<proteinExistence type="predicted"/>
<feature type="transmembrane region" description="Helical" evidence="6">
    <location>
        <begin position="56"/>
        <end position="74"/>
    </location>
</feature>
<dbReference type="InterPro" id="IPR020846">
    <property type="entry name" value="MFS_dom"/>
</dbReference>
<evidence type="ECO:0000313" key="8">
    <source>
        <dbReference type="EMBL" id="KRS16010.1"/>
    </source>
</evidence>
<evidence type="ECO:0000256" key="2">
    <source>
        <dbReference type="ARBA" id="ARBA00022448"/>
    </source>
</evidence>
<evidence type="ECO:0000256" key="1">
    <source>
        <dbReference type="ARBA" id="ARBA00004141"/>
    </source>
</evidence>